<dbReference type="eggNOG" id="ENOG502S2SM">
    <property type="taxonomic scope" value="Eukaryota"/>
</dbReference>
<dbReference type="OMA" id="YSAFKSQ"/>
<keyword evidence="3" id="KW-1185">Reference proteome</keyword>
<reference evidence="2" key="3">
    <citation type="submission" date="2015-02" db="UniProtKB">
        <authorList>
            <consortium name="EnsemblProtists"/>
        </authorList>
    </citation>
    <scope>IDENTIFICATION</scope>
    <source>
        <strain evidence="2">DAOM BR144</strain>
    </source>
</reference>
<dbReference type="AlphaFoldDB" id="K3WQ29"/>
<keyword evidence="1" id="KW-0175">Coiled coil</keyword>
<dbReference type="VEuPathDB" id="FungiDB:PYU1_G007056"/>
<evidence type="ECO:0000313" key="3">
    <source>
        <dbReference type="Proteomes" id="UP000019132"/>
    </source>
</evidence>
<evidence type="ECO:0000313" key="2">
    <source>
        <dbReference type="EnsemblProtists" id="PYU1_T007071"/>
    </source>
</evidence>
<dbReference type="Proteomes" id="UP000019132">
    <property type="component" value="Unassembled WGS sequence"/>
</dbReference>
<name>K3WQ29_GLOUD</name>
<dbReference type="EMBL" id="GL376560">
    <property type="status" value="NOT_ANNOTATED_CDS"/>
    <property type="molecule type" value="Genomic_DNA"/>
</dbReference>
<dbReference type="EnsemblProtists" id="PYU1_T007071">
    <property type="protein sequence ID" value="PYU1_T007071"/>
    <property type="gene ID" value="PYU1_G007056"/>
</dbReference>
<reference evidence="3" key="1">
    <citation type="journal article" date="2010" name="Genome Biol.">
        <title>Genome sequence of the necrotrophic plant pathogen Pythium ultimum reveals original pathogenicity mechanisms and effector repertoire.</title>
        <authorList>
            <person name="Levesque C.A."/>
            <person name="Brouwer H."/>
            <person name="Cano L."/>
            <person name="Hamilton J.P."/>
            <person name="Holt C."/>
            <person name="Huitema E."/>
            <person name="Raffaele S."/>
            <person name="Robideau G.P."/>
            <person name="Thines M."/>
            <person name="Win J."/>
            <person name="Zerillo M.M."/>
            <person name="Beakes G.W."/>
            <person name="Boore J.L."/>
            <person name="Busam D."/>
            <person name="Dumas B."/>
            <person name="Ferriera S."/>
            <person name="Fuerstenberg S.I."/>
            <person name="Gachon C.M."/>
            <person name="Gaulin E."/>
            <person name="Govers F."/>
            <person name="Grenville-Briggs L."/>
            <person name="Horner N."/>
            <person name="Hostetler J."/>
            <person name="Jiang R.H."/>
            <person name="Johnson J."/>
            <person name="Krajaejun T."/>
            <person name="Lin H."/>
            <person name="Meijer H.J."/>
            <person name="Moore B."/>
            <person name="Morris P."/>
            <person name="Phuntmart V."/>
            <person name="Puiu D."/>
            <person name="Shetty J."/>
            <person name="Stajich J.E."/>
            <person name="Tripathy S."/>
            <person name="Wawra S."/>
            <person name="van West P."/>
            <person name="Whitty B.R."/>
            <person name="Coutinho P.M."/>
            <person name="Henrissat B."/>
            <person name="Martin F."/>
            <person name="Thomas P.D."/>
            <person name="Tyler B.M."/>
            <person name="De Vries R.P."/>
            <person name="Kamoun S."/>
            <person name="Yandell M."/>
            <person name="Tisserat N."/>
            <person name="Buell C.R."/>
        </authorList>
    </citation>
    <scope>NUCLEOTIDE SEQUENCE</scope>
    <source>
        <strain evidence="3">DAOM:BR144</strain>
    </source>
</reference>
<sequence length="178" mass="19553">MTDELVSKKLELLAAQRAKVDCIQELLNGPSGFNEASRKTCKNLEAVITMSKRPGYFAYYKQPDHLQALVRSGEVARLQEQVVQLQKQIDQLTEKIDSANAASGGAVSPTHGQLNDAKSSASVHNLTQWFATYGSPKQGVNSDQYTNFTPNKKVYGGTSHYAAFRSQSSTMKKGHLTK</sequence>
<reference evidence="3" key="2">
    <citation type="submission" date="2010-04" db="EMBL/GenBank/DDBJ databases">
        <authorList>
            <person name="Buell R."/>
            <person name="Hamilton J."/>
            <person name="Hostetler J."/>
        </authorList>
    </citation>
    <scope>NUCLEOTIDE SEQUENCE [LARGE SCALE GENOMIC DNA]</scope>
    <source>
        <strain evidence="3">DAOM:BR144</strain>
    </source>
</reference>
<dbReference type="HOGENOM" id="CLU_1581658_0_0_1"/>
<evidence type="ECO:0000256" key="1">
    <source>
        <dbReference type="SAM" id="Coils"/>
    </source>
</evidence>
<dbReference type="InParanoid" id="K3WQ29"/>
<proteinExistence type="predicted"/>
<organism evidence="2 3">
    <name type="scientific">Globisporangium ultimum (strain ATCC 200006 / CBS 805.95 / DAOM BR144)</name>
    <name type="common">Pythium ultimum</name>
    <dbReference type="NCBI Taxonomy" id="431595"/>
    <lineage>
        <taxon>Eukaryota</taxon>
        <taxon>Sar</taxon>
        <taxon>Stramenopiles</taxon>
        <taxon>Oomycota</taxon>
        <taxon>Peronosporomycetes</taxon>
        <taxon>Pythiales</taxon>
        <taxon>Pythiaceae</taxon>
        <taxon>Globisporangium</taxon>
    </lineage>
</organism>
<protein>
    <submittedName>
        <fullName evidence="2">Uncharacterized protein</fullName>
    </submittedName>
</protein>
<feature type="coiled-coil region" evidence="1">
    <location>
        <begin position="75"/>
        <end position="102"/>
    </location>
</feature>
<accession>K3WQ29</accession>